<dbReference type="EMBL" id="CAJPWZ010001641">
    <property type="protein sequence ID" value="CAG2219777.1"/>
    <property type="molecule type" value="Genomic_DNA"/>
</dbReference>
<keyword evidence="3" id="KW-1185">Reference proteome</keyword>
<gene>
    <name evidence="2" type="ORF">MEDL_33309</name>
</gene>
<organism evidence="2 3">
    <name type="scientific">Mytilus edulis</name>
    <name type="common">Blue mussel</name>
    <dbReference type="NCBI Taxonomy" id="6550"/>
    <lineage>
        <taxon>Eukaryota</taxon>
        <taxon>Metazoa</taxon>
        <taxon>Spiralia</taxon>
        <taxon>Lophotrochozoa</taxon>
        <taxon>Mollusca</taxon>
        <taxon>Bivalvia</taxon>
        <taxon>Autobranchia</taxon>
        <taxon>Pteriomorphia</taxon>
        <taxon>Mytilida</taxon>
        <taxon>Mytiloidea</taxon>
        <taxon>Mytilidae</taxon>
        <taxon>Mytilinae</taxon>
        <taxon>Mytilus</taxon>
    </lineage>
</organism>
<protein>
    <submittedName>
        <fullName evidence="2">Uncharacterized protein</fullName>
    </submittedName>
</protein>
<name>A0A8S3SG84_MYTED</name>
<feature type="compositionally biased region" description="Pro residues" evidence="1">
    <location>
        <begin position="256"/>
        <end position="274"/>
    </location>
</feature>
<evidence type="ECO:0000256" key="1">
    <source>
        <dbReference type="SAM" id="MobiDB-lite"/>
    </source>
</evidence>
<accession>A0A8S3SG84</accession>
<dbReference type="Proteomes" id="UP000683360">
    <property type="component" value="Unassembled WGS sequence"/>
</dbReference>
<reference evidence="2" key="1">
    <citation type="submission" date="2021-03" db="EMBL/GenBank/DDBJ databases">
        <authorList>
            <person name="Bekaert M."/>
        </authorList>
    </citation>
    <scope>NUCLEOTIDE SEQUENCE</scope>
</reference>
<sequence length="543" mass="62687">MIFTTTLIFRRFPHLLVTTIKLGTKSCGFAYQLKAEFKENPANVHSFIFKTGTTIRIDFPPALTLTREGRAEEFGYEAIKQFEEMEGYSEDYVFFENVIESLYISEDFSDANLIKDSKGSAHRALDVFGKFIRILFDYFNEVIVNQIPNVIKPLEIKWVLMIPSVRAGSGVVPFFEKAWNENMELISGECVDRTDNESTLSDKKVRFVLPDIMKEQTYGWYPSAKDVYVDRRMGVPNEYQLEAMYKYQNSNYYTAPKPPSPRPPKGFRPSPTPSKRPMSSVSSHHSRAGSSQSASLQIRAKSAPIYDFKPVPKLQIPTPFQCWSTKVAETSYGVPIPTELEPRTPTPSSAFQPENGITIIPTSEYQEISERESFDTKRERVKSAVIPRQKPTPPPRPIKSAGSNRYQTPTDDIRQLRPRNPTPKSCVPDYADTVSRVATPDQYERDREKYGWRAEVHGDPLKLKKVMKRLPYYVQCEDPVIPPNPPKAYMENMETFFYNTIPRRPMAYTIHKEWVSEVIHAKRMELQKREGIKHRWKNFAFVY</sequence>
<feature type="region of interest" description="Disordered" evidence="1">
    <location>
        <begin position="252"/>
        <end position="296"/>
    </location>
</feature>
<dbReference type="AlphaFoldDB" id="A0A8S3SG84"/>
<dbReference type="OrthoDB" id="10022495at2759"/>
<feature type="compositionally biased region" description="Low complexity" evidence="1">
    <location>
        <begin position="275"/>
        <end position="295"/>
    </location>
</feature>
<evidence type="ECO:0000313" key="2">
    <source>
        <dbReference type="EMBL" id="CAG2219777.1"/>
    </source>
</evidence>
<proteinExistence type="predicted"/>
<feature type="compositionally biased region" description="Polar residues" evidence="1">
    <location>
        <begin position="401"/>
        <end position="410"/>
    </location>
</feature>
<feature type="compositionally biased region" description="Basic and acidic residues" evidence="1">
    <location>
        <begin position="368"/>
        <end position="382"/>
    </location>
</feature>
<comment type="caution">
    <text evidence="2">The sequence shown here is derived from an EMBL/GenBank/DDBJ whole genome shotgun (WGS) entry which is preliminary data.</text>
</comment>
<evidence type="ECO:0000313" key="3">
    <source>
        <dbReference type="Proteomes" id="UP000683360"/>
    </source>
</evidence>
<feature type="region of interest" description="Disordered" evidence="1">
    <location>
        <begin position="365"/>
        <end position="429"/>
    </location>
</feature>
<feature type="region of interest" description="Disordered" evidence="1">
    <location>
        <begin position="336"/>
        <end position="355"/>
    </location>
</feature>